<dbReference type="SMART" id="SM00345">
    <property type="entry name" value="HTH_GNTR"/>
    <property type="match status" value="1"/>
</dbReference>
<comment type="caution">
    <text evidence="5">The sequence shown here is derived from an EMBL/GenBank/DDBJ whole genome shotgun (WGS) entry which is preliminary data.</text>
</comment>
<evidence type="ECO:0000259" key="4">
    <source>
        <dbReference type="PROSITE" id="PS50949"/>
    </source>
</evidence>
<proteinExistence type="predicted"/>
<sequence>MEIFLRGKKNISEEIAEEYEKYIRCGALREGEKLPSCRALAAQLGVNPNTVERAFSELERRGLVRTLPKKGVFVCARGPESHAEEEAERQLRALKAAGLTREQALSVLHKVFGEDGDDRS</sequence>
<dbReference type="Gene3D" id="1.10.10.10">
    <property type="entry name" value="Winged helix-like DNA-binding domain superfamily/Winged helix DNA-binding domain"/>
    <property type="match status" value="1"/>
</dbReference>
<dbReference type="InterPro" id="IPR036388">
    <property type="entry name" value="WH-like_DNA-bd_sf"/>
</dbReference>
<dbReference type="GO" id="GO:0003700">
    <property type="term" value="F:DNA-binding transcription factor activity"/>
    <property type="evidence" value="ECO:0007669"/>
    <property type="project" value="InterPro"/>
</dbReference>
<dbReference type="SUPFAM" id="SSF46785">
    <property type="entry name" value="Winged helix' DNA-binding domain"/>
    <property type="match status" value="1"/>
</dbReference>
<keyword evidence="2" id="KW-0238">DNA-binding</keyword>
<reference evidence="5" key="2">
    <citation type="submission" date="2021-04" db="EMBL/GenBank/DDBJ databases">
        <authorList>
            <person name="Gilroy R."/>
        </authorList>
    </citation>
    <scope>NUCLEOTIDE SEQUENCE</scope>
    <source>
        <strain evidence="5">CHK192-19661</strain>
    </source>
</reference>
<evidence type="ECO:0000256" key="3">
    <source>
        <dbReference type="ARBA" id="ARBA00023163"/>
    </source>
</evidence>
<protein>
    <submittedName>
        <fullName evidence="5">GntR family transcriptional regulator</fullName>
    </submittedName>
</protein>
<dbReference type="InterPro" id="IPR036390">
    <property type="entry name" value="WH_DNA-bd_sf"/>
</dbReference>
<dbReference type="EMBL" id="DXCF01000013">
    <property type="protein sequence ID" value="HIZ09330.1"/>
    <property type="molecule type" value="Genomic_DNA"/>
</dbReference>
<evidence type="ECO:0000256" key="2">
    <source>
        <dbReference type="ARBA" id="ARBA00023125"/>
    </source>
</evidence>
<dbReference type="Pfam" id="PF00392">
    <property type="entry name" value="GntR"/>
    <property type="match status" value="1"/>
</dbReference>
<evidence type="ECO:0000313" key="6">
    <source>
        <dbReference type="Proteomes" id="UP000824025"/>
    </source>
</evidence>
<accession>A0A9D2D6I6</accession>
<keyword evidence="3" id="KW-0804">Transcription</keyword>
<dbReference type="PANTHER" id="PTHR38445">
    <property type="entry name" value="HTH-TYPE TRANSCRIPTIONAL REPRESSOR YTRA"/>
    <property type="match status" value="1"/>
</dbReference>
<keyword evidence="1" id="KW-0805">Transcription regulation</keyword>
<dbReference type="PROSITE" id="PS50949">
    <property type="entry name" value="HTH_GNTR"/>
    <property type="match status" value="1"/>
</dbReference>
<evidence type="ECO:0000313" key="5">
    <source>
        <dbReference type="EMBL" id="HIZ09330.1"/>
    </source>
</evidence>
<gene>
    <name evidence="5" type="ORF">H9726_02460</name>
</gene>
<organism evidence="5 6">
    <name type="scientific">Candidatus Borkfalkia avicola</name>
    <dbReference type="NCBI Taxonomy" id="2838503"/>
    <lineage>
        <taxon>Bacteria</taxon>
        <taxon>Bacillati</taxon>
        <taxon>Bacillota</taxon>
        <taxon>Clostridia</taxon>
        <taxon>Christensenellales</taxon>
        <taxon>Christensenellaceae</taxon>
        <taxon>Candidatus Borkfalkia</taxon>
    </lineage>
</organism>
<dbReference type="CDD" id="cd07377">
    <property type="entry name" value="WHTH_GntR"/>
    <property type="match status" value="1"/>
</dbReference>
<reference evidence="5" key="1">
    <citation type="journal article" date="2021" name="PeerJ">
        <title>Extensive microbial diversity within the chicken gut microbiome revealed by metagenomics and culture.</title>
        <authorList>
            <person name="Gilroy R."/>
            <person name="Ravi A."/>
            <person name="Getino M."/>
            <person name="Pursley I."/>
            <person name="Horton D.L."/>
            <person name="Alikhan N.F."/>
            <person name="Baker D."/>
            <person name="Gharbi K."/>
            <person name="Hall N."/>
            <person name="Watson M."/>
            <person name="Adriaenssens E.M."/>
            <person name="Foster-Nyarko E."/>
            <person name="Jarju S."/>
            <person name="Secka A."/>
            <person name="Antonio M."/>
            <person name="Oren A."/>
            <person name="Chaudhuri R.R."/>
            <person name="La Ragione R."/>
            <person name="Hildebrand F."/>
            <person name="Pallen M.J."/>
        </authorList>
    </citation>
    <scope>NUCLEOTIDE SEQUENCE</scope>
    <source>
        <strain evidence="5">CHK192-19661</strain>
    </source>
</reference>
<name>A0A9D2D6I6_9FIRM</name>
<dbReference type="PRINTS" id="PR00035">
    <property type="entry name" value="HTHGNTR"/>
</dbReference>
<feature type="domain" description="HTH gntR-type" evidence="4">
    <location>
        <begin position="9"/>
        <end position="77"/>
    </location>
</feature>
<dbReference type="PANTHER" id="PTHR38445:SF9">
    <property type="entry name" value="HTH-TYPE TRANSCRIPTIONAL REPRESSOR YTRA"/>
    <property type="match status" value="1"/>
</dbReference>
<dbReference type="GO" id="GO:0003677">
    <property type="term" value="F:DNA binding"/>
    <property type="evidence" value="ECO:0007669"/>
    <property type="project" value="UniProtKB-KW"/>
</dbReference>
<evidence type="ECO:0000256" key="1">
    <source>
        <dbReference type="ARBA" id="ARBA00023015"/>
    </source>
</evidence>
<dbReference type="AlphaFoldDB" id="A0A9D2D6I6"/>
<dbReference type="Proteomes" id="UP000824025">
    <property type="component" value="Unassembled WGS sequence"/>
</dbReference>
<dbReference type="InterPro" id="IPR000524">
    <property type="entry name" value="Tscrpt_reg_HTH_GntR"/>
</dbReference>